<keyword evidence="1" id="KW-1133">Transmembrane helix</keyword>
<sequence>MNATLDNGFVCSQLQQNIWRCLLFLVRYYLQFIDSGAAVLVGTICKKLSVVLLLSFGLILSARHMKRCFSLLVCNAVLWPGCIFKSYILLLRIIGSIDPNIGIKHKVVVLQDIKCRTCCQLFIKGELWQKFSRQGDPLSPLLFNIAFDPLLRAILKNPRIHGFSFPPDPATGCFLPPVKILAYADDDTTLIALNNPTELAALEELLEKYISVSNAFLNYNKTAALFLSDISCWHDKFSPGPLIYLGFGLFSNRQQ</sequence>
<dbReference type="STRING" id="1220926.S2K9X6"/>
<dbReference type="Proteomes" id="UP000014254">
    <property type="component" value="Unassembled WGS sequence"/>
</dbReference>
<dbReference type="OrthoDB" id="2204642at2759"/>
<keyword evidence="4" id="KW-1185">Reference proteome</keyword>
<dbReference type="InParanoid" id="S2K9X6"/>
<proteinExistence type="predicted"/>
<dbReference type="InterPro" id="IPR000477">
    <property type="entry name" value="RT_dom"/>
</dbReference>
<protein>
    <recommendedName>
        <fullName evidence="2">Reverse transcriptase domain-containing protein</fullName>
    </recommendedName>
</protein>
<feature type="transmembrane region" description="Helical" evidence="1">
    <location>
        <begin position="72"/>
        <end position="94"/>
    </location>
</feature>
<accession>S2K9X6</accession>
<dbReference type="VEuPathDB" id="FungiDB:HMPREF1544_04092"/>
<evidence type="ECO:0000313" key="4">
    <source>
        <dbReference type="Proteomes" id="UP000014254"/>
    </source>
</evidence>
<gene>
    <name evidence="3" type="ORF">HMPREF1544_04092</name>
</gene>
<dbReference type="AlphaFoldDB" id="S2K9X6"/>
<evidence type="ECO:0000259" key="2">
    <source>
        <dbReference type="Pfam" id="PF00078"/>
    </source>
</evidence>
<dbReference type="Pfam" id="PF00078">
    <property type="entry name" value="RVT_1"/>
    <property type="match status" value="1"/>
</dbReference>
<evidence type="ECO:0000313" key="3">
    <source>
        <dbReference type="EMBL" id="EPB89100.1"/>
    </source>
</evidence>
<feature type="domain" description="Reverse transcriptase" evidence="2">
    <location>
        <begin position="130"/>
        <end position="247"/>
    </location>
</feature>
<keyword evidence="1" id="KW-0472">Membrane</keyword>
<evidence type="ECO:0000256" key="1">
    <source>
        <dbReference type="SAM" id="Phobius"/>
    </source>
</evidence>
<organism evidence="3 4">
    <name type="scientific">Mucor circinelloides f. circinelloides (strain 1006PhL)</name>
    <name type="common">Mucormycosis agent</name>
    <name type="synonym">Calyptromyces circinelloides</name>
    <dbReference type="NCBI Taxonomy" id="1220926"/>
    <lineage>
        <taxon>Eukaryota</taxon>
        <taxon>Fungi</taxon>
        <taxon>Fungi incertae sedis</taxon>
        <taxon>Mucoromycota</taxon>
        <taxon>Mucoromycotina</taxon>
        <taxon>Mucoromycetes</taxon>
        <taxon>Mucorales</taxon>
        <taxon>Mucorineae</taxon>
        <taxon>Mucoraceae</taxon>
        <taxon>Mucor</taxon>
    </lineage>
</organism>
<reference evidence="4" key="1">
    <citation type="submission" date="2013-05" db="EMBL/GenBank/DDBJ databases">
        <title>The Genome sequence of Mucor circinelloides f. circinelloides 1006PhL.</title>
        <authorList>
            <consortium name="The Broad Institute Genomics Platform"/>
            <person name="Cuomo C."/>
            <person name="Earl A."/>
            <person name="Findley K."/>
            <person name="Lee S.C."/>
            <person name="Walker B."/>
            <person name="Young S."/>
            <person name="Zeng Q."/>
            <person name="Gargeya S."/>
            <person name="Fitzgerald M."/>
            <person name="Haas B."/>
            <person name="Abouelleil A."/>
            <person name="Allen A.W."/>
            <person name="Alvarado L."/>
            <person name="Arachchi H.M."/>
            <person name="Berlin A.M."/>
            <person name="Chapman S.B."/>
            <person name="Gainer-Dewar J."/>
            <person name="Goldberg J."/>
            <person name="Griggs A."/>
            <person name="Gujja S."/>
            <person name="Hansen M."/>
            <person name="Howarth C."/>
            <person name="Imamovic A."/>
            <person name="Ireland A."/>
            <person name="Larimer J."/>
            <person name="McCowan C."/>
            <person name="Murphy C."/>
            <person name="Pearson M."/>
            <person name="Poon T.W."/>
            <person name="Priest M."/>
            <person name="Roberts A."/>
            <person name="Saif S."/>
            <person name="Shea T."/>
            <person name="Sisk P."/>
            <person name="Sykes S."/>
            <person name="Wortman J."/>
            <person name="Nusbaum C."/>
            <person name="Birren B."/>
        </authorList>
    </citation>
    <scope>NUCLEOTIDE SEQUENCE [LARGE SCALE GENOMIC DNA]</scope>
    <source>
        <strain evidence="4">1006PhL</strain>
    </source>
</reference>
<name>S2K9X6_MUCC1</name>
<keyword evidence="1" id="KW-0812">Transmembrane</keyword>
<feature type="transmembrane region" description="Helical" evidence="1">
    <location>
        <begin position="37"/>
        <end position="60"/>
    </location>
</feature>
<dbReference type="EMBL" id="KE123940">
    <property type="protein sequence ID" value="EPB89100.1"/>
    <property type="molecule type" value="Genomic_DNA"/>
</dbReference>